<keyword evidence="3" id="KW-1185">Reference proteome</keyword>
<proteinExistence type="predicted"/>
<evidence type="ECO:0000313" key="3">
    <source>
        <dbReference type="Proteomes" id="UP001209878"/>
    </source>
</evidence>
<dbReference type="AlphaFoldDB" id="A0AAD9KWG0"/>
<name>A0AAD9KWG0_RIDPI</name>
<gene>
    <name evidence="2" type="ORF">NP493_565g01000</name>
</gene>
<sequence>MKAGSMLAVMARCSVSLCPRLLAHDILAVVTSSASPHRQLRWDDTVIPSHNGYDHTDYGRQTSSEFDVSTLLRNAPIDSIKQSIKVDREEEEIIGPLPAGDGGDADDLLNFDTVSEKVDLGLEGGNAVISVKATEERRRLYQQIMRRTAGGNMLEQQAGSSHRHRYEEAKLSTKDTFKLYKTFMGLAEADEGMQREKMTIDRTIEDERRPDLYLKKNLAEAAAELMDYDAEGDFDTDELERRLEEELLPRYAPKPPEPDAVSYTSHVSGPSDLLY</sequence>
<dbReference type="Proteomes" id="UP001209878">
    <property type="component" value="Unassembled WGS sequence"/>
</dbReference>
<reference evidence="2" key="1">
    <citation type="journal article" date="2023" name="Mol. Biol. Evol.">
        <title>Third-Generation Sequencing Reveals the Adaptive Role of the Epigenome in Three Deep-Sea Polychaetes.</title>
        <authorList>
            <person name="Perez M."/>
            <person name="Aroh O."/>
            <person name="Sun Y."/>
            <person name="Lan Y."/>
            <person name="Juniper S.K."/>
            <person name="Young C.R."/>
            <person name="Angers B."/>
            <person name="Qian P.Y."/>
        </authorList>
    </citation>
    <scope>NUCLEOTIDE SEQUENCE</scope>
    <source>
        <strain evidence="2">R07B-5</strain>
    </source>
</reference>
<accession>A0AAD9KWG0</accession>
<comment type="caution">
    <text evidence="2">The sequence shown here is derived from an EMBL/GenBank/DDBJ whole genome shotgun (WGS) entry which is preliminary data.</text>
</comment>
<organism evidence="2 3">
    <name type="scientific">Ridgeia piscesae</name>
    <name type="common">Tubeworm</name>
    <dbReference type="NCBI Taxonomy" id="27915"/>
    <lineage>
        <taxon>Eukaryota</taxon>
        <taxon>Metazoa</taxon>
        <taxon>Spiralia</taxon>
        <taxon>Lophotrochozoa</taxon>
        <taxon>Annelida</taxon>
        <taxon>Polychaeta</taxon>
        <taxon>Sedentaria</taxon>
        <taxon>Canalipalpata</taxon>
        <taxon>Sabellida</taxon>
        <taxon>Siboglinidae</taxon>
        <taxon>Ridgeia</taxon>
    </lineage>
</organism>
<protein>
    <submittedName>
        <fullName evidence="2">Uncharacterized protein</fullName>
    </submittedName>
</protein>
<evidence type="ECO:0000256" key="1">
    <source>
        <dbReference type="SAM" id="MobiDB-lite"/>
    </source>
</evidence>
<feature type="region of interest" description="Disordered" evidence="1">
    <location>
        <begin position="245"/>
        <end position="275"/>
    </location>
</feature>
<dbReference type="EMBL" id="JAODUO010000565">
    <property type="protein sequence ID" value="KAK2178018.1"/>
    <property type="molecule type" value="Genomic_DNA"/>
</dbReference>
<evidence type="ECO:0000313" key="2">
    <source>
        <dbReference type="EMBL" id="KAK2178018.1"/>
    </source>
</evidence>